<reference evidence="1 2" key="1">
    <citation type="submission" date="2023-06" db="EMBL/GenBank/DDBJ databases">
        <title>Cellulomonas sp. MW9 Whole genome sequence.</title>
        <authorList>
            <person name="Park S."/>
        </authorList>
    </citation>
    <scope>NUCLEOTIDE SEQUENCE [LARGE SCALE GENOMIC DNA]</scope>
    <source>
        <strain evidence="1 2">MW9</strain>
    </source>
</reference>
<gene>
    <name evidence="1" type="ORF">QRT05_06490</name>
</gene>
<comment type="caution">
    <text evidence="1">The sequence shown here is derived from an EMBL/GenBank/DDBJ whole genome shotgun (WGS) entry which is preliminary data.</text>
</comment>
<dbReference type="EMBL" id="JAUCGR010000002">
    <property type="protein sequence ID" value="MDM7830976.1"/>
    <property type="molecule type" value="Genomic_DNA"/>
</dbReference>
<proteinExistence type="predicted"/>
<dbReference type="RefSeq" id="WP_289446189.1">
    <property type="nucleotide sequence ID" value="NZ_JAUCGR010000002.1"/>
</dbReference>
<sequence>MPTSTMSREDRAARARAVLAHAELRTGARSVLRPAEGHPVAGERALAAAPAPVPAPAPAPVSAPAPLAAPAAVPVVRGTALITSERPALPVPHQLAEVLPDGLRRGGTTAVLGSTSLVLTLLAHACAGGAWAAVVGQPTVGLLAASQAGVALDRLALVPRPGADAALVLAALVDGLDVVVVGPDVALGEADRRRLSARARERGAVLMPTVAWPGASAVLTVEQARWTGVGTGDGRLRTHSLRVARTGRGSAAVPHVVEVTLPLGSSAPEQVPVEGSAEPAVEPALRLVG</sequence>
<dbReference type="Proteomes" id="UP001321453">
    <property type="component" value="Unassembled WGS sequence"/>
</dbReference>
<accession>A0ABT7S5W2</accession>
<keyword evidence="2" id="KW-1185">Reference proteome</keyword>
<evidence type="ECO:0000313" key="2">
    <source>
        <dbReference type="Proteomes" id="UP001321453"/>
    </source>
</evidence>
<evidence type="ECO:0008006" key="3">
    <source>
        <dbReference type="Google" id="ProtNLM"/>
    </source>
</evidence>
<name>A0ABT7S5W2_9CELL</name>
<evidence type="ECO:0000313" key="1">
    <source>
        <dbReference type="EMBL" id="MDM7830976.1"/>
    </source>
</evidence>
<organism evidence="1 2">
    <name type="scientific">Cellulomonas edaphi</name>
    <dbReference type="NCBI Taxonomy" id="3053468"/>
    <lineage>
        <taxon>Bacteria</taxon>
        <taxon>Bacillati</taxon>
        <taxon>Actinomycetota</taxon>
        <taxon>Actinomycetes</taxon>
        <taxon>Micrococcales</taxon>
        <taxon>Cellulomonadaceae</taxon>
        <taxon>Cellulomonas</taxon>
    </lineage>
</organism>
<protein>
    <recommendedName>
        <fullName evidence="3">Recombinase A</fullName>
    </recommendedName>
</protein>